<reference evidence="3 4" key="1">
    <citation type="journal article" date="2011" name="J. Bacteriol.">
        <title>Genome sequence of the verrucomicrobium Opitutus terrae PB90-1, an abundant inhabitant of rice paddy soil ecosystems.</title>
        <authorList>
            <person name="van Passel M.W."/>
            <person name="Kant R."/>
            <person name="Palva A."/>
            <person name="Copeland A."/>
            <person name="Lucas S."/>
            <person name="Lapidus A."/>
            <person name="Glavina del Rio T."/>
            <person name="Pitluck S."/>
            <person name="Goltsman E."/>
            <person name="Clum A."/>
            <person name="Sun H."/>
            <person name="Schmutz J."/>
            <person name="Larimer F.W."/>
            <person name="Land M.L."/>
            <person name="Hauser L."/>
            <person name="Kyrpides N."/>
            <person name="Mikhailova N."/>
            <person name="Richardson P.P."/>
            <person name="Janssen P.H."/>
            <person name="de Vos W.M."/>
            <person name="Smidt H."/>
        </authorList>
    </citation>
    <scope>NUCLEOTIDE SEQUENCE [LARGE SCALE GENOMIC DNA]</scope>
    <source>
        <strain evidence="4">DSM 11246 / JCM 15787 / PB90-1</strain>
    </source>
</reference>
<dbReference type="STRING" id="452637.Oter_0790"/>
<name>B1ZVI1_OPITP</name>
<dbReference type="Pfam" id="PF13439">
    <property type="entry name" value="Glyco_transf_4"/>
    <property type="match status" value="1"/>
</dbReference>
<dbReference type="EMBL" id="CP001032">
    <property type="protein sequence ID" value="ACB74078.1"/>
    <property type="molecule type" value="Genomic_DNA"/>
</dbReference>
<evidence type="ECO:0000313" key="4">
    <source>
        <dbReference type="Proteomes" id="UP000007013"/>
    </source>
</evidence>
<accession>B1ZVI1</accession>
<dbReference type="Pfam" id="PF00534">
    <property type="entry name" value="Glycos_transf_1"/>
    <property type="match status" value="1"/>
</dbReference>
<dbReference type="PANTHER" id="PTHR45947:SF3">
    <property type="entry name" value="SULFOQUINOVOSYL TRANSFERASE SQD2"/>
    <property type="match status" value="1"/>
</dbReference>
<keyword evidence="4" id="KW-1185">Reference proteome</keyword>
<dbReference type="SUPFAM" id="SSF53756">
    <property type="entry name" value="UDP-Glycosyltransferase/glycogen phosphorylase"/>
    <property type="match status" value="1"/>
</dbReference>
<dbReference type="HOGENOM" id="CLU_009583_2_0_0"/>
<feature type="domain" description="Glycosyltransferase subfamily 4-like N-terminal" evidence="2">
    <location>
        <begin position="10"/>
        <end position="180"/>
    </location>
</feature>
<evidence type="ECO:0000259" key="2">
    <source>
        <dbReference type="Pfam" id="PF13439"/>
    </source>
</evidence>
<dbReference type="GO" id="GO:0016757">
    <property type="term" value="F:glycosyltransferase activity"/>
    <property type="evidence" value="ECO:0007669"/>
    <property type="project" value="InterPro"/>
</dbReference>
<organism evidence="3 4">
    <name type="scientific">Opitutus terrae (strain DSM 11246 / JCM 15787 / PB90-1)</name>
    <dbReference type="NCBI Taxonomy" id="452637"/>
    <lineage>
        <taxon>Bacteria</taxon>
        <taxon>Pseudomonadati</taxon>
        <taxon>Verrucomicrobiota</taxon>
        <taxon>Opitutia</taxon>
        <taxon>Opitutales</taxon>
        <taxon>Opitutaceae</taxon>
        <taxon>Opitutus</taxon>
    </lineage>
</organism>
<dbReference type="eggNOG" id="COG0438">
    <property type="taxonomic scope" value="Bacteria"/>
</dbReference>
<protein>
    <submittedName>
        <fullName evidence="3">Glycosyl transferase group 1</fullName>
    </submittedName>
</protein>
<proteinExistence type="predicted"/>
<gene>
    <name evidence="3" type="ordered locus">Oter_0790</name>
</gene>
<keyword evidence="3" id="KW-0808">Transferase</keyword>
<dbReference type="InterPro" id="IPR050194">
    <property type="entry name" value="Glycosyltransferase_grp1"/>
</dbReference>
<dbReference type="CAZy" id="GT4">
    <property type="family name" value="Glycosyltransferase Family 4"/>
</dbReference>
<feature type="domain" description="Glycosyl transferase family 1" evidence="1">
    <location>
        <begin position="190"/>
        <end position="356"/>
    </location>
</feature>
<dbReference type="PANTHER" id="PTHR45947">
    <property type="entry name" value="SULFOQUINOVOSYL TRANSFERASE SQD2"/>
    <property type="match status" value="1"/>
</dbReference>
<dbReference type="KEGG" id="ote:Oter_0790"/>
<dbReference type="AlphaFoldDB" id="B1ZVI1"/>
<dbReference type="InterPro" id="IPR001296">
    <property type="entry name" value="Glyco_trans_1"/>
</dbReference>
<dbReference type="Proteomes" id="UP000007013">
    <property type="component" value="Chromosome"/>
</dbReference>
<evidence type="ECO:0000313" key="3">
    <source>
        <dbReference type="EMBL" id="ACB74078.1"/>
    </source>
</evidence>
<sequence>MMTNTYLPHVGGVARSVSTFAEEYRKRKHRVLVVAPEFQGKALPARAAAIVERVPAIQKFNGSDFSVKLPLLTGLTPRLDAFRADIVHAHHPFLLGDTALRVAANKNVPVIFTHHTRYEDYTHYVPFDSPALKEVAINISTHFANLCDAVIAPSESIARLIRRRGVEVPIRVVPTGIDTEAFASGDGGRFRAKFKLPPDAFVVGHVGRLAPEKNLEFLAEAVAQFLHRSPDAWFLVVGAGPSEETLKQVLGQHGVLDRLVLAGKQTGRSLADAYNAMDLFAFASFSETQGMVLAEAMAAGLPVIALNASGVREVMDDGKNGFMLEKTASPRRFAAQLARLQRHDDMRSAFGEEARRTAELFSRERCAELALTYYEDVRRMTRRERLMIERSPWGTLLERVSVEWNLLAEKAQAVAQAMGGR</sequence>
<dbReference type="Gene3D" id="3.40.50.2000">
    <property type="entry name" value="Glycogen Phosphorylase B"/>
    <property type="match status" value="2"/>
</dbReference>
<dbReference type="InterPro" id="IPR028098">
    <property type="entry name" value="Glyco_trans_4-like_N"/>
</dbReference>
<evidence type="ECO:0000259" key="1">
    <source>
        <dbReference type="Pfam" id="PF00534"/>
    </source>
</evidence>